<dbReference type="AlphaFoldDB" id="A0A915JVY6"/>
<proteinExistence type="predicted"/>
<reference evidence="3" key="1">
    <citation type="submission" date="2022-11" db="UniProtKB">
        <authorList>
            <consortium name="WormBaseParasite"/>
        </authorList>
    </citation>
    <scope>IDENTIFICATION</scope>
</reference>
<feature type="region of interest" description="Disordered" evidence="1">
    <location>
        <begin position="77"/>
        <end position="104"/>
    </location>
</feature>
<dbReference type="Proteomes" id="UP000887565">
    <property type="component" value="Unplaced"/>
</dbReference>
<evidence type="ECO:0000313" key="3">
    <source>
        <dbReference type="WBParaSite" id="nRc.2.0.1.t30243-RA"/>
    </source>
</evidence>
<accession>A0A915JVY6</accession>
<name>A0A915JVY6_ROMCU</name>
<protein>
    <submittedName>
        <fullName evidence="3">Uncharacterized protein</fullName>
    </submittedName>
</protein>
<organism evidence="2 3">
    <name type="scientific">Romanomermis culicivorax</name>
    <name type="common">Nematode worm</name>
    <dbReference type="NCBI Taxonomy" id="13658"/>
    <lineage>
        <taxon>Eukaryota</taxon>
        <taxon>Metazoa</taxon>
        <taxon>Ecdysozoa</taxon>
        <taxon>Nematoda</taxon>
        <taxon>Enoplea</taxon>
        <taxon>Dorylaimia</taxon>
        <taxon>Mermithida</taxon>
        <taxon>Mermithoidea</taxon>
        <taxon>Mermithidae</taxon>
        <taxon>Romanomermis</taxon>
    </lineage>
</organism>
<evidence type="ECO:0000313" key="2">
    <source>
        <dbReference type="Proteomes" id="UP000887565"/>
    </source>
</evidence>
<evidence type="ECO:0000256" key="1">
    <source>
        <dbReference type="SAM" id="MobiDB-lite"/>
    </source>
</evidence>
<dbReference type="WBParaSite" id="nRc.2.0.1.t30243-RA">
    <property type="protein sequence ID" value="nRc.2.0.1.t30243-RA"/>
    <property type="gene ID" value="nRc.2.0.1.g30243"/>
</dbReference>
<keyword evidence="2" id="KW-1185">Reference proteome</keyword>
<sequence>MISATHPCLEFISKLVSANQSLKSTDNTWGPLEDAENEDGQVALPNADEGTSVLLDNSNNSSDCEINTVDEYVALDKGESNHQGGNVEFSQEHYYLGKSAEQRL</sequence>